<organism evidence="1 2">
    <name type="scientific">Rubus argutus</name>
    <name type="common">Southern blackberry</name>
    <dbReference type="NCBI Taxonomy" id="59490"/>
    <lineage>
        <taxon>Eukaryota</taxon>
        <taxon>Viridiplantae</taxon>
        <taxon>Streptophyta</taxon>
        <taxon>Embryophyta</taxon>
        <taxon>Tracheophyta</taxon>
        <taxon>Spermatophyta</taxon>
        <taxon>Magnoliopsida</taxon>
        <taxon>eudicotyledons</taxon>
        <taxon>Gunneridae</taxon>
        <taxon>Pentapetalae</taxon>
        <taxon>rosids</taxon>
        <taxon>fabids</taxon>
        <taxon>Rosales</taxon>
        <taxon>Rosaceae</taxon>
        <taxon>Rosoideae</taxon>
        <taxon>Rosoideae incertae sedis</taxon>
        <taxon>Rubus</taxon>
    </lineage>
</organism>
<comment type="caution">
    <text evidence="1">The sequence shown here is derived from an EMBL/GenBank/DDBJ whole genome shotgun (WGS) entry which is preliminary data.</text>
</comment>
<dbReference type="Proteomes" id="UP001457282">
    <property type="component" value="Unassembled WGS sequence"/>
</dbReference>
<keyword evidence="2" id="KW-1185">Reference proteome</keyword>
<gene>
    <name evidence="1" type="ORF">M0R45_008958</name>
</gene>
<accession>A0AAW1Y613</accession>
<sequence length="110" mass="11934">MTENSSQPIIPQTKLPCLNFASPYSKTLDTPDPENMALDTQPLPFFDFGSVPAQSSTKYPDWDSWEKRASSLVKGSLGCDVRTGQQLGGVDDGALLGITVMVREIDAGQR</sequence>
<dbReference type="EMBL" id="JBEDUW010000002">
    <property type="protein sequence ID" value="KAK9943348.1"/>
    <property type="molecule type" value="Genomic_DNA"/>
</dbReference>
<proteinExistence type="predicted"/>
<protein>
    <submittedName>
        <fullName evidence="1">Uncharacterized protein</fullName>
    </submittedName>
</protein>
<name>A0AAW1Y613_RUBAR</name>
<evidence type="ECO:0000313" key="1">
    <source>
        <dbReference type="EMBL" id="KAK9943348.1"/>
    </source>
</evidence>
<reference evidence="1 2" key="1">
    <citation type="journal article" date="2023" name="G3 (Bethesda)">
        <title>A chromosome-length genome assembly and annotation of blackberry (Rubus argutus, cv. 'Hillquist').</title>
        <authorList>
            <person name="Bruna T."/>
            <person name="Aryal R."/>
            <person name="Dudchenko O."/>
            <person name="Sargent D.J."/>
            <person name="Mead D."/>
            <person name="Buti M."/>
            <person name="Cavallini A."/>
            <person name="Hytonen T."/>
            <person name="Andres J."/>
            <person name="Pham M."/>
            <person name="Weisz D."/>
            <person name="Mascagni F."/>
            <person name="Usai G."/>
            <person name="Natali L."/>
            <person name="Bassil N."/>
            <person name="Fernandez G.E."/>
            <person name="Lomsadze A."/>
            <person name="Armour M."/>
            <person name="Olukolu B."/>
            <person name="Poorten T."/>
            <person name="Britton C."/>
            <person name="Davik J."/>
            <person name="Ashrafi H."/>
            <person name="Aiden E.L."/>
            <person name="Borodovsky M."/>
            <person name="Worthington M."/>
        </authorList>
    </citation>
    <scope>NUCLEOTIDE SEQUENCE [LARGE SCALE GENOMIC DNA]</scope>
    <source>
        <strain evidence="1">PI 553951</strain>
    </source>
</reference>
<dbReference type="AlphaFoldDB" id="A0AAW1Y613"/>
<evidence type="ECO:0000313" key="2">
    <source>
        <dbReference type="Proteomes" id="UP001457282"/>
    </source>
</evidence>